<feature type="region of interest" description="Disordered" evidence="8">
    <location>
        <begin position="351"/>
        <end position="383"/>
    </location>
</feature>
<evidence type="ECO:0000313" key="11">
    <source>
        <dbReference type="EMBL" id="NEW05045.1"/>
    </source>
</evidence>
<evidence type="ECO:0000256" key="2">
    <source>
        <dbReference type="ARBA" id="ARBA00008814"/>
    </source>
</evidence>
<keyword evidence="3" id="KW-0813">Transport</keyword>
<keyword evidence="4" id="KW-0732">Signal</keyword>
<proteinExistence type="inferred from homology"/>
<dbReference type="GO" id="GO:0030288">
    <property type="term" value="C:outer membrane-bounded periplasmic space"/>
    <property type="evidence" value="ECO:0007669"/>
    <property type="project" value="TreeGrafter"/>
</dbReference>
<keyword evidence="7" id="KW-0804">Transcription</keyword>
<evidence type="ECO:0000256" key="6">
    <source>
        <dbReference type="ARBA" id="ARBA00023125"/>
    </source>
</evidence>
<feature type="compositionally biased region" description="Polar residues" evidence="8">
    <location>
        <begin position="374"/>
        <end position="383"/>
    </location>
</feature>
<evidence type="ECO:0000256" key="8">
    <source>
        <dbReference type="SAM" id="MobiDB-lite"/>
    </source>
</evidence>
<comment type="similarity">
    <text evidence="2">Belongs to the bacterial solute-binding protein 8 family.</text>
</comment>
<feature type="compositionally biased region" description="Low complexity" evidence="8">
    <location>
        <begin position="351"/>
        <end position="373"/>
    </location>
</feature>
<dbReference type="PROSITE" id="PS00041">
    <property type="entry name" value="HTH_ARAC_FAMILY_1"/>
    <property type="match status" value="1"/>
</dbReference>
<dbReference type="GO" id="GO:0003700">
    <property type="term" value="F:DNA-binding transcription factor activity"/>
    <property type="evidence" value="ECO:0007669"/>
    <property type="project" value="InterPro"/>
</dbReference>
<comment type="subcellular location">
    <subcellularLocation>
        <location evidence="1">Cell envelope</location>
    </subcellularLocation>
</comment>
<evidence type="ECO:0000259" key="10">
    <source>
        <dbReference type="PROSITE" id="PS50983"/>
    </source>
</evidence>
<dbReference type="Gene3D" id="1.10.10.60">
    <property type="entry name" value="Homeodomain-like"/>
    <property type="match status" value="2"/>
</dbReference>
<dbReference type="PROSITE" id="PS50983">
    <property type="entry name" value="FE_B12_PBP"/>
    <property type="match status" value="1"/>
</dbReference>
<dbReference type="GO" id="GO:0043565">
    <property type="term" value="F:sequence-specific DNA binding"/>
    <property type="evidence" value="ECO:0007669"/>
    <property type="project" value="InterPro"/>
</dbReference>
<evidence type="ECO:0000259" key="9">
    <source>
        <dbReference type="PROSITE" id="PS01124"/>
    </source>
</evidence>
<dbReference type="InterPro" id="IPR018060">
    <property type="entry name" value="HTH_AraC"/>
</dbReference>
<dbReference type="InterPro" id="IPR002491">
    <property type="entry name" value="ABC_transptr_periplasmic_BD"/>
</dbReference>
<dbReference type="RefSeq" id="WP_163941084.1">
    <property type="nucleotide sequence ID" value="NZ_JAAIKC010000001.1"/>
</dbReference>
<feature type="domain" description="HTH araC/xylS-type" evidence="9">
    <location>
        <begin position="176"/>
        <end position="274"/>
    </location>
</feature>
<dbReference type="InterPro" id="IPR051313">
    <property type="entry name" value="Bact_iron-sidero_bind"/>
</dbReference>
<feature type="domain" description="Fe/B12 periplasmic-binding" evidence="10">
    <location>
        <begin position="401"/>
        <end position="654"/>
    </location>
</feature>
<evidence type="ECO:0000256" key="3">
    <source>
        <dbReference type="ARBA" id="ARBA00022448"/>
    </source>
</evidence>
<dbReference type="GO" id="GO:1901678">
    <property type="term" value="P:iron coordination entity transport"/>
    <property type="evidence" value="ECO:0007669"/>
    <property type="project" value="UniProtKB-ARBA"/>
</dbReference>
<evidence type="ECO:0000256" key="7">
    <source>
        <dbReference type="ARBA" id="ARBA00023163"/>
    </source>
</evidence>
<dbReference type="Pfam" id="PF12833">
    <property type="entry name" value="HTH_18"/>
    <property type="match status" value="1"/>
</dbReference>
<organism evidence="11">
    <name type="scientific">Paenibacillus sp. SYP-B3998</name>
    <dbReference type="NCBI Taxonomy" id="2678564"/>
    <lineage>
        <taxon>Bacteria</taxon>
        <taxon>Bacillati</taxon>
        <taxon>Bacillota</taxon>
        <taxon>Bacilli</taxon>
        <taxon>Bacillales</taxon>
        <taxon>Paenibacillaceae</taxon>
        <taxon>Paenibacillus</taxon>
    </lineage>
</organism>
<keyword evidence="5" id="KW-0805">Transcription regulation</keyword>
<dbReference type="SMART" id="SM00342">
    <property type="entry name" value="HTH_ARAC"/>
    <property type="match status" value="1"/>
</dbReference>
<comment type="caution">
    <text evidence="11">The sequence shown here is derived from an EMBL/GenBank/DDBJ whole genome shotgun (WGS) entry which is preliminary data.</text>
</comment>
<evidence type="ECO:0000256" key="4">
    <source>
        <dbReference type="ARBA" id="ARBA00022729"/>
    </source>
</evidence>
<keyword evidence="6" id="KW-0238">DNA-binding</keyword>
<protein>
    <submittedName>
        <fullName evidence="11">AraC family transcriptional regulator</fullName>
    </submittedName>
</protein>
<dbReference type="AlphaFoldDB" id="A0A6G3ZSE6"/>
<sequence length="654" mass="74068">MNINDHIQLWNQANVRVLDVRHNVLETGERLHRYTIPASAFVYAALGRGKLWLDGDVHYADRFYVLHGGKGACLEIEAETLFEYYLILYKALLPQNCLYEFQILLQSDNPFEQSFGFVPHDALELLEFIQNMHRDWSQTGGLDKLQVRGVFYQFVHRLLRQIQLSPGEISQHSLVEQVLRFLSEHYQESKSIESLSLQLNYSPQYLSRKFKEQTGLSPNEYKLKLRMEKAQRLLITTDATLQEIASSVGYLDLFYFNRMFKKYAGIAPGQFRNKHIARHDQSSNHTKKALKNSIVIHSSKTYIDYDNENHYQYMKKGDYTMHKVYNAIILSTLWLCFSIILSACAAGSNAPASTSSNSSEGTKTSSSNLSTNSPTDAAQPSQTKTISTHFGDINIPLVPKRVAAVDYLGTVIALGIKPIGSNNLLMQSPYLKGHLVGVEGIGDSLEKLLTMEPDLIITHTTKQEVYDKYSQIAPTVSVASNTFNSVHEEMTYFGNVLGKETEAAEWLSQYDKQIAVAKTKVEEVLPKDATFSVFQEYDGQVFVFGAKSGRGGRIIYQALGLDAPAALPEKVMEKTYSETSLEKLPEYAGDYIVLTTESSMERLQKDPVWGSLKAVREGRVYLWGEDRSWYRDPIALLSQTQDLTDWIVNLSQQK</sequence>
<dbReference type="SUPFAM" id="SSF53807">
    <property type="entry name" value="Helical backbone' metal receptor"/>
    <property type="match status" value="1"/>
</dbReference>
<dbReference type="PANTHER" id="PTHR30532:SF26">
    <property type="entry name" value="IRON(3+)-HYDROXAMATE-BINDING PROTEIN FHUD"/>
    <property type="match status" value="1"/>
</dbReference>
<dbReference type="EMBL" id="JAAIKC010000001">
    <property type="protein sequence ID" value="NEW05045.1"/>
    <property type="molecule type" value="Genomic_DNA"/>
</dbReference>
<name>A0A6G3ZSE6_9BACL</name>
<dbReference type="PROSITE" id="PS01124">
    <property type="entry name" value="HTH_ARAC_FAMILY_2"/>
    <property type="match status" value="1"/>
</dbReference>
<evidence type="ECO:0000256" key="5">
    <source>
        <dbReference type="ARBA" id="ARBA00023015"/>
    </source>
</evidence>
<dbReference type="InterPro" id="IPR009057">
    <property type="entry name" value="Homeodomain-like_sf"/>
</dbReference>
<accession>A0A6G3ZSE6</accession>
<dbReference type="InterPro" id="IPR018062">
    <property type="entry name" value="HTH_AraC-typ_CS"/>
</dbReference>
<reference evidence="11" key="1">
    <citation type="submission" date="2020-02" db="EMBL/GenBank/DDBJ databases">
        <authorList>
            <person name="Shen X.-R."/>
            <person name="Zhang Y.-X."/>
        </authorList>
    </citation>
    <scope>NUCLEOTIDE SEQUENCE</scope>
    <source>
        <strain evidence="11">SYP-B3998</strain>
    </source>
</reference>
<dbReference type="SUPFAM" id="SSF46689">
    <property type="entry name" value="Homeodomain-like"/>
    <property type="match status" value="2"/>
</dbReference>
<dbReference type="Pfam" id="PF01497">
    <property type="entry name" value="Peripla_BP_2"/>
    <property type="match status" value="1"/>
</dbReference>
<dbReference type="Gene3D" id="3.40.50.1980">
    <property type="entry name" value="Nitrogenase molybdenum iron protein domain"/>
    <property type="match status" value="2"/>
</dbReference>
<gene>
    <name evidence="11" type="ORF">GK047_03300</name>
</gene>
<evidence type="ECO:0000256" key="1">
    <source>
        <dbReference type="ARBA" id="ARBA00004196"/>
    </source>
</evidence>
<dbReference type="PANTHER" id="PTHR30532">
    <property type="entry name" value="IRON III DICITRATE-BINDING PERIPLASMIC PROTEIN"/>
    <property type="match status" value="1"/>
</dbReference>